<keyword evidence="12" id="KW-1185">Reference proteome</keyword>
<keyword evidence="8 11" id="KW-1133">Transmembrane helix</keyword>
<accession>A0AAJ7TR50</accession>
<keyword evidence="5 11" id="KW-0812">Transmembrane</keyword>
<dbReference type="CTD" id="55829"/>
<evidence type="ECO:0000256" key="4">
    <source>
        <dbReference type="ARBA" id="ARBA00022490"/>
    </source>
</evidence>
<name>A0AAJ7TR50_PETMA</name>
<gene>
    <name evidence="13" type="primary">SELENOS</name>
</gene>
<keyword evidence="4" id="KW-0963">Cytoplasm</keyword>
<evidence type="ECO:0000256" key="2">
    <source>
        <dbReference type="ARBA" id="ARBA00004496"/>
    </source>
</evidence>
<dbReference type="GeneID" id="116948548"/>
<feature type="region of interest" description="Disordered" evidence="10">
    <location>
        <begin position="77"/>
        <end position="173"/>
    </location>
</feature>
<dbReference type="PANTHER" id="PTHR28621">
    <property type="entry name" value="SELENOPROTEIN S"/>
    <property type="match status" value="1"/>
</dbReference>
<evidence type="ECO:0000256" key="11">
    <source>
        <dbReference type="SAM" id="Phobius"/>
    </source>
</evidence>
<evidence type="ECO:0000256" key="5">
    <source>
        <dbReference type="ARBA" id="ARBA00022692"/>
    </source>
</evidence>
<keyword evidence="7" id="KW-0712">Selenocysteine</keyword>
<dbReference type="InterPro" id="IPR009703">
    <property type="entry name" value="Selenoprotein_S"/>
</dbReference>
<dbReference type="Gene3D" id="6.10.250.2950">
    <property type="match status" value="1"/>
</dbReference>
<evidence type="ECO:0000256" key="6">
    <source>
        <dbReference type="ARBA" id="ARBA00022824"/>
    </source>
</evidence>
<dbReference type="GO" id="GO:0036513">
    <property type="term" value="C:Derlin-1 retrotranslocation complex"/>
    <property type="evidence" value="ECO:0007669"/>
    <property type="project" value="TreeGrafter"/>
</dbReference>
<evidence type="ECO:0000256" key="9">
    <source>
        <dbReference type="ARBA" id="ARBA00023136"/>
    </source>
</evidence>
<protein>
    <submittedName>
        <fullName evidence="13">Selenoprotein S</fullName>
    </submittedName>
</protein>
<evidence type="ECO:0000313" key="12">
    <source>
        <dbReference type="Proteomes" id="UP001318040"/>
    </source>
</evidence>
<dbReference type="KEGG" id="pmrn:116948548"/>
<comment type="similarity">
    <text evidence="3">Belongs to the selenoprotein S family.</text>
</comment>
<dbReference type="GO" id="GO:0030970">
    <property type="term" value="P:retrograde protein transport, ER to cytosol"/>
    <property type="evidence" value="ECO:0007669"/>
    <property type="project" value="TreeGrafter"/>
</dbReference>
<reference evidence="13" key="1">
    <citation type="submission" date="2025-08" db="UniProtKB">
        <authorList>
            <consortium name="RefSeq"/>
        </authorList>
    </citation>
    <scope>IDENTIFICATION</scope>
    <source>
        <tissue evidence="13">Sperm</tissue>
    </source>
</reference>
<dbReference type="GO" id="GO:0030968">
    <property type="term" value="P:endoplasmic reticulum unfolded protein response"/>
    <property type="evidence" value="ECO:0007669"/>
    <property type="project" value="TreeGrafter"/>
</dbReference>
<dbReference type="RefSeq" id="XP_032821193.1">
    <property type="nucleotide sequence ID" value="XM_032965302.1"/>
</dbReference>
<feature type="compositionally biased region" description="Polar residues" evidence="10">
    <location>
        <begin position="122"/>
        <end position="136"/>
    </location>
</feature>
<dbReference type="AlphaFoldDB" id="A0AAJ7TR50"/>
<sequence length="173" mass="19660">MDPRNEEPAVIRGASDAVSELLARFGWPLLLFCALLYFTVRRAAPWLRWGRSSSSSTSISNPDLLMNMHSAMERSRIRMQQELDARAAEHQARVKQLEEERQKQKMESWERGRSLRPRRDPQSQQEDNSTPSTSLPRTERQRLRDNNYSPLSGGGGPTCLWRPGRRGPASGGG</sequence>
<proteinExistence type="inferred from homology"/>
<evidence type="ECO:0000256" key="8">
    <source>
        <dbReference type="ARBA" id="ARBA00022989"/>
    </source>
</evidence>
<organism evidence="12 13">
    <name type="scientific">Petromyzon marinus</name>
    <name type="common">Sea lamprey</name>
    <dbReference type="NCBI Taxonomy" id="7757"/>
    <lineage>
        <taxon>Eukaryota</taxon>
        <taxon>Metazoa</taxon>
        <taxon>Chordata</taxon>
        <taxon>Craniata</taxon>
        <taxon>Vertebrata</taxon>
        <taxon>Cyclostomata</taxon>
        <taxon>Hyperoartia</taxon>
        <taxon>Petromyzontiformes</taxon>
        <taxon>Petromyzontidae</taxon>
        <taxon>Petromyzon</taxon>
    </lineage>
</organism>
<evidence type="ECO:0000256" key="10">
    <source>
        <dbReference type="SAM" id="MobiDB-lite"/>
    </source>
</evidence>
<evidence type="ECO:0000256" key="1">
    <source>
        <dbReference type="ARBA" id="ARBA00004389"/>
    </source>
</evidence>
<evidence type="ECO:0000256" key="3">
    <source>
        <dbReference type="ARBA" id="ARBA00011034"/>
    </source>
</evidence>
<dbReference type="Proteomes" id="UP001318040">
    <property type="component" value="Chromosome 34"/>
</dbReference>
<evidence type="ECO:0000313" key="13">
    <source>
        <dbReference type="RefSeq" id="XP_032821193.1"/>
    </source>
</evidence>
<feature type="compositionally biased region" description="Basic and acidic residues" evidence="10">
    <location>
        <begin position="77"/>
        <end position="121"/>
    </location>
</feature>
<dbReference type="GO" id="GO:0036502">
    <property type="term" value="C:Derlin-1-VIMP complex"/>
    <property type="evidence" value="ECO:0007669"/>
    <property type="project" value="TreeGrafter"/>
</dbReference>
<feature type="transmembrane region" description="Helical" evidence="11">
    <location>
        <begin position="25"/>
        <end position="44"/>
    </location>
</feature>
<dbReference type="Pfam" id="PF06936">
    <property type="entry name" value="Selenoprotein_S"/>
    <property type="match status" value="1"/>
</dbReference>
<evidence type="ECO:0000256" key="7">
    <source>
        <dbReference type="ARBA" id="ARBA00022933"/>
    </source>
</evidence>
<dbReference type="PANTHER" id="PTHR28621:SF1">
    <property type="entry name" value="SELENOPROTEIN S"/>
    <property type="match status" value="1"/>
</dbReference>
<keyword evidence="9 11" id="KW-0472">Membrane</keyword>
<comment type="subcellular location">
    <subcellularLocation>
        <location evidence="2">Cytoplasm</location>
    </subcellularLocation>
    <subcellularLocation>
        <location evidence="1">Endoplasmic reticulum membrane</location>
        <topology evidence="1">Single-pass membrane protein</topology>
    </subcellularLocation>
</comment>
<keyword evidence="6" id="KW-0256">Endoplasmic reticulum</keyword>